<organism evidence="2 3">
    <name type="scientific">Heterorhabditis bacteriophora</name>
    <name type="common">Entomopathogenic nematode worm</name>
    <dbReference type="NCBI Taxonomy" id="37862"/>
    <lineage>
        <taxon>Eukaryota</taxon>
        <taxon>Metazoa</taxon>
        <taxon>Ecdysozoa</taxon>
        <taxon>Nematoda</taxon>
        <taxon>Chromadorea</taxon>
        <taxon>Rhabditida</taxon>
        <taxon>Rhabditina</taxon>
        <taxon>Rhabditomorpha</taxon>
        <taxon>Strongyloidea</taxon>
        <taxon>Heterorhabditidae</taxon>
        <taxon>Heterorhabditis</taxon>
    </lineage>
</organism>
<feature type="transmembrane region" description="Helical" evidence="1">
    <location>
        <begin position="42"/>
        <end position="62"/>
    </location>
</feature>
<name>A0A1I7WW13_HETBA</name>
<evidence type="ECO:0000313" key="2">
    <source>
        <dbReference type="Proteomes" id="UP000095283"/>
    </source>
</evidence>
<keyword evidence="1" id="KW-0472">Membrane</keyword>
<reference evidence="3" key="1">
    <citation type="submission" date="2016-11" db="UniProtKB">
        <authorList>
            <consortium name="WormBaseParasite"/>
        </authorList>
    </citation>
    <scope>IDENTIFICATION</scope>
</reference>
<keyword evidence="1" id="KW-1133">Transmembrane helix</keyword>
<evidence type="ECO:0000313" key="3">
    <source>
        <dbReference type="WBParaSite" id="Hba_09370"/>
    </source>
</evidence>
<keyword evidence="2" id="KW-1185">Reference proteome</keyword>
<keyword evidence="1" id="KW-0812">Transmembrane</keyword>
<dbReference type="Proteomes" id="UP000095283">
    <property type="component" value="Unplaced"/>
</dbReference>
<dbReference type="WBParaSite" id="Hba_09370">
    <property type="protein sequence ID" value="Hba_09370"/>
    <property type="gene ID" value="Hba_09370"/>
</dbReference>
<dbReference type="AlphaFoldDB" id="A0A1I7WW13"/>
<accession>A0A1I7WW13</accession>
<protein>
    <submittedName>
        <fullName evidence="3">Uncharacterized protein</fullName>
    </submittedName>
</protein>
<sequence length="63" mass="7506">MRLFSFKYFCYLSCIPCLKRNIFTLNYNINKKVPNSSTGKQISLIFSIFLTFAHFYFTSIFIN</sequence>
<evidence type="ECO:0000256" key="1">
    <source>
        <dbReference type="SAM" id="Phobius"/>
    </source>
</evidence>
<proteinExistence type="predicted"/>